<dbReference type="RefSeq" id="WP_084658380.1">
    <property type="nucleotide sequence ID" value="NZ_FPKR01000006.1"/>
</dbReference>
<gene>
    <name evidence="8" type="ORF">SAMN02745887_01888</name>
</gene>
<name>A0A1K2HH34_9NEIS</name>
<dbReference type="Pfam" id="PF08281">
    <property type="entry name" value="Sigma70_r4_2"/>
    <property type="match status" value="1"/>
</dbReference>
<comment type="similarity">
    <text evidence="1">Belongs to the sigma-70 factor family. ECF subfamily.</text>
</comment>
<reference evidence="8 9" key="1">
    <citation type="submission" date="2016-11" db="EMBL/GenBank/DDBJ databases">
        <authorList>
            <person name="Jaros S."/>
            <person name="Januszkiewicz K."/>
            <person name="Wedrychowicz H."/>
        </authorList>
    </citation>
    <scope>NUCLEOTIDE SEQUENCE [LARGE SCALE GENOMIC DNA]</scope>
    <source>
        <strain evidence="8 9">DSM 18899</strain>
    </source>
</reference>
<feature type="domain" description="RNA polymerase sigma factor 70 region 4 type 2" evidence="7">
    <location>
        <begin position="128"/>
        <end position="177"/>
    </location>
</feature>
<dbReference type="InterPro" id="IPR007627">
    <property type="entry name" value="RNA_pol_sigma70_r2"/>
</dbReference>
<evidence type="ECO:0000259" key="7">
    <source>
        <dbReference type="Pfam" id="PF08281"/>
    </source>
</evidence>
<keyword evidence="2" id="KW-0805">Transcription regulation</keyword>
<dbReference type="STRING" id="1121279.SAMN02745887_01888"/>
<evidence type="ECO:0000259" key="6">
    <source>
        <dbReference type="Pfam" id="PF04542"/>
    </source>
</evidence>
<dbReference type="PANTHER" id="PTHR43133:SF8">
    <property type="entry name" value="RNA POLYMERASE SIGMA FACTOR HI_1459-RELATED"/>
    <property type="match status" value="1"/>
</dbReference>
<dbReference type="EMBL" id="FPKR01000006">
    <property type="protein sequence ID" value="SFZ76144.1"/>
    <property type="molecule type" value="Genomic_DNA"/>
</dbReference>
<dbReference type="Proteomes" id="UP000186513">
    <property type="component" value="Unassembled WGS sequence"/>
</dbReference>
<dbReference type="GO" id="GO:0016987">
    <property type="term" value="F:sigma factor activity"/>
    <property type="evidence" value="ECO:0007669"/>
    <property type="project" value="UniProtKB-KW"/>
</dbReference>
<evidence type="ECO:0000313" key="8">
    <source>
        <dbReference type="EMBL" id="SFZ76144.1"/>
    </source>
</evidence>
<evidence type="ECO:0000256" key="4">
    <source>
        <dbReference type="ARBA" id="ARBA00023125"/>
    </source>
</evidence>
<dbReference type="GO" id="GO:0003677">
    <property type="term" value="F:DNA binding"/>
    <property type="evidence" value="ECO:0007669"/>
    <property type="project" value="UniProtKB-KW"/>
</dbReference>
<dbReference type="InterPro" id="IPR039425">
    <property type="entry name" value="RNA_pol_sigma-70-like"/>
</dbReference>
<dbReference type="GO" id="GO:0006352">
    <property type="term" value="P:DNA-templated transcription initiation"/>
    <property type="evidence" value="ECO:0007669"/>
    <property type="project" value="InterPro"/>
</dbReference>
<dbReference type="InterPro" id="IPR013249">
    <property type="entry name" value="RNA_pol_sigma70_r4_t2"/>
</dbReference>
<dbReference type="InterPro" id="IPR036388">
    <property type="entry name" value="WH-like_DNA-bd_sf"/>
</dbReference>
<dbReference type="AlphaFoldDB" id="A0A1K2HH34"/>
<accession>A0A1K2HH34</accession>
<evidence type="ECO:0000256" key="5">
    <source>
        <dbReference type="ARBA" id="ARBA00023163"/>
    </source>
</evidence>
<dbReference type="NCBIfam" id="TIGR02943">
    <property type="entry name" value="Sig70_famx1"/>
    <property type="match status" value="1"/>
</dbReference>
<dbReference type="InterPro" id="IPR013324">
    <property type="entry name" value="RNA_pol_sigma_r3/r4-like"/>
</dbReference>
<feature type="domain" description="RNA polymerase sigma-70 region 2" evidence="6">
    <location>
        <begin position="11"/>
        <end position="72"/>
    </location>
</feature>
<evidence type="ECO:0000256" key="1">
    <source>
        <dbReference type="ARBA" id="ARBA00010641"/>
    </source>
</evidence>
<dbReference type="Pfam" id="PF04542">
    <property type="entry name" value="Sigma70_r2"/>
    <property type="match status" value="1"/>
</dbReference>
<dbReference type="InterPro" id="IPR014289">
    <property type="entry name" value="RNA_pol_sigma-24-rel"/>
</dbReference>
<proteinExistence type="inferred from homology"/>
<dbReference type="OrthoDB" id="9782108at2"/>
<dbReference type="SUPFAM" id="SSF88659">
    <property type="entry name" value="Sigma3 and sigma4 domains of RNA polymerase sigma factors"/>
    <property type="match status" value="1"/>
</dbReference>
<keyword evidence="9" id="KW-1185">Reference proteome</keyword>
<dbReference type="InterPro" id="IPR014284">
    <property type="entry name" value="RNA_pol_sigma-70_dom"/>
</dbReference>
<dbReference type="Gene3D" id="1.10.10.10">
    <property type="entry name" value="Winged helix-like DNA-binding domain superfamily/Winged helix DNA-binding domain"/>
    <property type="match status" value="1"/>
</dbReference>
<dbReference type="PANTHER" id="PTHR43133">
    <property type="entry name" value="RNA POLYMERASE ECF-TYPE SIGMA FACTO"/>
    <property type="match status" value="1"/>
</dbReference>
<keyword evidence="3" id="KW-0731">Sigma factor</keyword>
<evidence type="ECO:0000256" key="2">
    <source>
        <dbReference type="ARBA" id="ARBA00023015"/>
    </source>
</evidence>
<sequence length="190" mass="21813">MTLPADQQLADYRDYLLRYALYRLRDEAAAEEAVQDTLLAALQAKQGFAAQSSVKTWLTGILKHKIIDAQRRLCRDPFQLDERVDEDGDSSDFDSLFDTQGHWGSEAPRNWAKPEAALEAQDFWRVYAECSERLPKRTALVFAMRESLGLEIDEICQNLEISTTNCSVLLYRARMSLRLCLEKNWFGLQA</sequence>
<dbReference type="NCBIfam" id="TIGR02937">
    <property type="entry name" value="sigma70-ECF"/>
    <property type="match status" value="1"/>
</dbReference>
<dbReference type="SUPFAM" id="SSF88946">
    <property type="entry name" value="Sigma2 domain of RNA polymerase sigma factors"/>
    <property type="match status" value="1"/>
</dbReference>
<evidence type="ECO:0000256" key="3">
    <source>
        <dbReference type="ARBA" id="ARBA00023082"/>
    </source>
</evidence>
<keyword evidence="4" id="KW-0238">DNA-binding</keyword>
<organism evidence="8 9">
    <name type="scientific">Chitinimonas taiwanensis DSM 18899</name>
    <dbReference type="NCBI Taxonomy" id="1121279"/>
    <lineage>
        <taxon>Bacteria</taxon>
        <taxon>Pseudomonadati</taxon>
        <taxon>Pseudomonadota</taxon>
        <taxon>Betaproteobacteria</taxon>
        <taxon>Neisseriales</taxon>
        <taxon>Chitinibacteraceae</taxon>
        <taxon>Chitinimonas</taxon>
    </lineage>
</organism>
<keyword evidence="5" id="KW-0804">Transcription</keyword>
<evidence type="ECO:0000313" key="9">
    <source>
        <dbReference type="Proteomes" id="UP000186513"/>
    </source>
</evidence>
<protein>
    <submittedName>
        <fullName evidence="8">RNA polymerase sigma-70 factor, ECF subfamily</fullName>
    </submittedName>
</protein>
<dbReference type="Gene3D" id="1.10.1740.10">
    <property type="match status" value="1"/>
</dbReference>
<dbReference type="InterPro" id="IPR013325">
    <property type="entry name" value="RNA_pol_sigma_r2"/>
</dbReference>